<dbReference type="InterPro" id="IPR019406">
    <property type="entry name" value="APLF_PBZ"/>
</dbReference>
<dbReference type="PROSITE" id="PS00347">
    <property type="entry name" value="ZF_PARP_1"/>
    <property type="match status" value="1"/>
</dbReference>
<dbReference type="InterPro" id="IPR012309">
    <property type="entry name" value="DNA_ligase_ATP-dep_C"/>
</dbReference>
<feature type="domain" description="PARP-type" evidence="22">
    <location>
        <begin position="39"/>
        <end position="131"/>
    </location>
</feature>
<dbReference type="CDD" id="cd07967">
    <property type="entry name" value="OBF_DNA_ligase_III"/>
    <property type="match status" value="1"/>
</dbReference>
<keyword evidence="16" id="KW-0539">Nucleus</keyword>
<dbReference type="Gene3D" id="3.40.50.10190">
    <property type="entry name" value="BRCT domain"/>
    <property type="match status" value="1"/>
</dbReference>
<organism evidence="25 26">
    <name type="scientific">Pocillopora meandrina</name>
    <dbReference type="NCBI Taxonomy" id="46732"/>
    <lineage>
        <taxon>Eukaryota</taxon>
        <taxon>Metazoa</taxon>
        <taxon>Cnidaria</taxon>
        <taxon>Anthozoa</taxon>
        <taxon>Hexacorallia</taxon>
        <taxon>Scleractinia</taxon>
        <taxon>Astrocoeniina</taxon>
        <taxon>Pocilloporidae</taxon>
        <taxon>Pocillopora</taxon>
    </lineage>
</organism>
<dbReference type="PANTHER" id="PTHR45674:SF9">
    <property type="entry name" value="DNA LIGASE 3"/>
    <property type="match status" value="1"/>
</dbReference>
<dbReference type="Gene3D" id="3.30.470.30">
    <property type="entry name" value="DNA ligase/mRNA capping enzyme"/>
    <property type="match status" value="1"/>
</dbReference>
<dbReference type="FunFam" id="3.30.470.30:FF:000003">
    <property type="entry name" value="DNA ligase"/>
    <property type="match status" value="1"/>
</dbReference>
<dbReference type="Pfam" id="PF16759">
    <property type="entry name" value="LIG3_BRCT"/>
    <property type="match status" value="1"/>
</dbReference>
<dbReference type="PROSITE" id="PS00333">
    <property type="entry name" value="DNA_LIGASE_A2"/>
    <property type="match status" value="1"/>
</dbReference>
<dbReference type="InterPro" id="IPR001510">
    <property type="entry name" value="Znf_PARP"/>
</dbReference>
<keyword evidence="6" id="KW-0235">DNA replication</keyword>
<keyword evidence="15 19" id="KW-0234">DNA repair</keyword>
<dbReference type="PANTHER" id="PTHR45674">
    <property type="entry name" value="DNA LIGASE 1/3 FAMILY MEMBER"/>
    <property type="match status" value="1"/>
</dbReference>
<feature type="domain" description="BRCT" evidence="24">
    <location>
        <begin position="876"/>
        <end position="960"/>
    </location>
</feature>
<keyword evidence="8 19" id="KW-0547">Nucleotide-binding</keyword>
<evidence type="ECO:0000256" key="5">
    <source>
        <dbReference type="ARBA" id="ARBA00022618"/>
    </source>
</evidence>
<dbReference type="Gene3D" id="3.30.1490.70">
    <property type="match status" value="1"/>
</dbReference>
<dbReference type="EMBL" id="CALNXJ010000029">
    <property type="protein sequence ID" value="CAH3135381.1"/>
    <property type="molecule type" value="Genomic_DNA"/>
</dbReference>
<keyword evidence="14 19" id="KW-0233">DNA recombination</keyword>
<dbReference type="GO" id="GO:0006302">
    <property type="term" value="P:double-strand break repair"/>
    <property type="evidence" value="ECO:0007669"/>
    <property type="project" value="TreeGrafter"/>
</dbReference>
<accession>A0AAU9X329</accession>
<keyword evidence="17" id="KW-0131">Cell cycle</keyword>
<dbReference type="InterPro" id="IPR012310">
    <property type="entry name" value="DNA_ligase_ATP-dep_cent"/>
</dbReference>
<comment type="subcellular location">
    <subcellularLocation>
        <location evidence="2">Nucleus</location>
    </subcellularLocation>
</comment>
<keyword evidence="4 19" id="KW-0436">Ligase</keyword>
<dbReference type="AlphaFoldDB" id="A0AAU9X329"/>
<dbReference type="InterPro" id="IPR036957">
    <property type="entry name" value="Znf_PARP_sf"/>
</dbReference>
<dbReference type="InterPro" id="IPR036599">
    <property type="entry name" value="DNA_ligase_N_sf"/>
</dbReference>
<dbReference type="InterPro" id="IPR001357">
    <property type="entry name" value="BRCT_dom"/>
</dbReference>
<dbReference type="GO" id="GO:0008270">
    <property type="term" value="F:zinc ion binding"/>
    <property type="evidence" value="ECO:0007669"/>
    <property type="project" value="UniProtKB-KW"/>
</dbReference>
<dbReference type="GO" id="GO:0070421">
    <property type="term" value="C:DNA ligase III-XRCC1 complex"/>
    <property type="evidence" value="ECO:0007669"/>
    <property type="project" value="TreeGrafter"/>
</dbReference>
<dbReference type="GO" id="GO:0051301">
    <property type="term" value="P:cell division"/>
    <property type="evidence" value="ECO:0007669"/>
    <property type="project" value="UniProtKB-KW"/>
</dbReference>
<dbReference type="SUPFAM" id="SSF56091">
    <property type="entry name" value="DNA ligase/mRNA capping enzyme, catalytic domain"/>
    <property type="match status" value="1"/>
</dbReference>
<keyword evidence="12 19" id="KW-0067">ATP-binding</keyword>
<evidence type="ECO:0000313" key="26">
    <source>
        <dbReference type="Proteomes" id="UP001159428"/>
    </source>
</evidence>
<dbReference type="PROSITE" id="PS50160">
    <property type="entry name" value="DNA_LIGASE_A3"/>
    <property type="match status" value="1"/>
</dbReference>
<dbReference type="Pfam" id="PF01068">
    <property type="entry name" value="DNA_ligase_A_M"/>
    <property type="match status" value="1"/>
</dbReference>
<dbReference type="InterPro" id="IPR031916">
    <property type="entry name" value="LIG3_BRCT"/>
</dbReference>
<dbReference type="NCBIfam" id="TIGR00574">
    <property type="entry name" value="dnl1"/>
    <property type="match status" value="1"/>
</dbReference>
<dbReference type="Gene3D" id="2.40.50.140">
    <property type="entry name" value="Nucleic acid-binding proteins"/>
    <property type="match status" value="1"/>
</dbReference>
<dbReference type="PROSITE" id="PS50172">
    <property type="entry name" value="BRCT"/>
    <property type="match status" value="1"/>
</dbReference>
<dbReference type="SUPFAM" id="SSF117018">
    <property type="entry name" value="ATP-dependent DNA ligase DNA-binding domain"/>
    <property type="match status" value="1"/>
</dbReference>
<dbReference type="Pfam" id="PF04675">
    <property type="entry name" value="DNA_ligase_A_N"/>
    <property type="match status" value="1"/>
</dbReference>
<dbReference type="SUPFAM" id="SSF50249">
    <property type="entry name" value="Nucleic acid-binding proteins"/>
    <property type="match status" value="1"/>
</dbReference>
<evidence type="ECO:0000256" key="3">
    <source>
        <dbReference type="ARBA" id="ARBA00007572"/>
    </source>
</evidence>
<evidence type="ECO:0000256" key="2">
    <source>
        <dbReference type="ARBA" id="ARBA00004123"/>
    </source>
</evidence>
<evidence type="ECO:0000256" key="16">
    <source>
        <dbReference type="ARBA" id="ARBA00023242"/>
    </source>
</evidence>
<keyword evidence="5" id="KW-0132">Cell division</keyword>
<dbReference type="GO" id="GO:0003677">
    <property type="term" value="F:DNA binding"/>
    <property type="evidence" value="ECO:0007669"/>
    <property type="project" value="InterPro"/>
</dbReference>
<evidence type="ECO:0000256" key="18">
    <source>
        <dbReference type="ARBA" id="ARBA00034003"/>
    </source>
</evidence>
<feature type="compositionally biased region" description="Low complexity" evidence="21">
    <location>
        <begin position="157"/>
        <end position="181"/>
    </location>
</feature>
<dbReference type="FunFam" id="1.10.3260.10:FF:000002">
    <property type="entry name" value="DNA ligase"/>
    <property type="match status" value="1"/>
</dbReference>
<dbReference type="GO" id="GO:0005524">
    <property type="term" value="F:ATP binding"/>
    <property type="evidence" value="ECO:0007669"/>
    <property type="project" value="UniProtKB-KW"/>
</dbReference>
<dbReference type="SUPFAM" id="SSF57716">
    <property type="entry name" value="Glucocorticoid receptor-like (DNA-binding domain)"/>
    <property type="match status" value="1"/>
</dbReference>
<dbReference type="Gene3D" id="1.10.3260.10">
    <property type="entry name" value="DNA ligase, ATP-dependent, N-terminal domain"/>
    <property type="match status" value="1"/>
</dbReference>
<keyword evidence="10" id="KW-0863">Zinc-finger</keyword>
<dbReference type="GO" id="GO:0071897">
    <property type="term" value="P:DNA biosynthetic process"/>
    <property type="evidence" value="ECO:0007669"/>
    <property type="project" value="InterPro"/>
</dbReference>
<evidence type="ECO:0000256" key="1">
    <source>
        <dbReference type="ARBA" id="ARBA00001946"/>
    </source>
</evidence>
<comment type="similarity">
    <text evidence="3 20">Belongs to the ATP-dependent DNA ligase family.</text>
</comment>
<evidence type="ECO:0000256" key="4">
    <source>
        <dbReference type="ARBA" id="ARBA00022598"/>
    </source>
</evidence>
<protein>
    <recommendedName>
        <fullName evidence="19">DNA ligase</fullName>
        <ecNumber evidence="19">6.5.1.1</ecNumber>
    </recommendedName>
</protein>
<keyword evidence="11" id="KW-0862">Zinc</keyword>
<comment type="catalytic activity">
    <reaction evidence="18 19">
        <text>ATP + (deoxyribonucleotide)n-3'-hydroxyl + 5'-phospho-(deoxyribonucleotide)m = (deoxyribonucleotide)n+m + AMP + diphosphate.</text>
        <dbReference type="EC" id="6.5.1.1"/>
    </reaction>
</comment>
<dbReference type="Pfam" id="PF00645">
    <property type="entry name" value="zf-PARP"/>
    <property type="match status" value="1"/>
</dbReference>
<dbReference type="CDD" id="cd18431">
    <property type="entry name" value="BRCT_DNA_ligase_III"/>
    <property type="match status" value="1"/>
</dbReference>
<comment type="cofactor">
    <cofactor evidence="1">
        <name>Mg(2+)</name>
        <dbReference type="ChEBI" id="CHEBI:18420"/>
    </cofactor>
</comment>
<evidence type="ECO:0000256" key="14">
    <source>
        <dbReference type="ARBA" id="ARBA00023172"/>
    </source>
</evidence>
<dbReference type="Gene3D" id="3.30.1740.10">
    <property type="entry name" value="Zinc finger, PARP-type"/>
    <property type="match status" value="1"/>
</dbReference>
<evidence type="ECO:0000259" key="22">
    <source>
        <dbReference type="PROSITE" id="PS50064"/>
    </source>
</evidence>
<dbReference type="Pfam" id="PF04679">
    <property type="entry name" value="DNA_ligase_A_C"/>
    <property type="match status" value="1"/>
</dbReference>
<evidence type="ECO:0000313" key="25">
    <source>
        <dbReference type="EMBL" id="CAH3135381.1"/>
    </source>
</evidence>
<keyword evidence="13" id="KW-0460">Magnesium</keyword>
<keyword evidence="9 19" id="KW-0227">DNA damage</keyword>
<dbReference type="Proteomes" id="UP001159428">
    <property type="component" value="Unassembled WGS sequence"/>
</dbReference>
<dbReference type="InterPro" id="IPR016059">
    <property type="entry name" value="DNA_ligase_ATP-dep_CS"/>
</dbReference>
<dbReference type="GO" id="GO:0006273">
    <property type="term" value="P:lagging strand elongation"/>
    <property type="evidence" value="ECO:0007669"/>
    <property type="project" value="TreeGrafter"/>
</dbReference>
<evidence type="ECO:0000256" key="15">
    <source>
        <dbReference type="ARBA" id="ARBA00023204"/>
    </source>
</evidence>
<evidence type="ECO:0000259" key="24">
    <source>
        <dbReference type="PROSITE" id="PS50172"/>
    </source>
</evidence>
<feature type="compositionally biased region" description="Basic and acidic residues" evidence="21">
    <location>
        <begin position="795"/>
        <end position="818"/>
    </location>
</feature>
<keyword evidence="7" id="KW-0479">Metal-binding</keyword>
<evidence type="ECO:0000256" key="11">
    <source>
        <dbReference type="ARBA" id="ARBA00022833"/>
    </source>
</evidence>
<dbReference type="InterPro" id="IPR012340">
    <property type="entry name" value="NA-bd_OB-fold"/>
</dbReference>
<evidence type="ECO:0000256" key="6">
    <source>
        <dbReference type="ARBA" id="ARBA00022705"/>
    </source>
</evidence>
<dbReference type="CDD" id="cd07902">
    <property type="entry name" value="Adenylation_DNA_ligase_III"/>
    <property type="match status" value="1"/>
</dbReference>
<evidence type="ECO:0000256" key="20">
    <source>
        <dbReference type="RuleBase" id="RU004196"/>
    </source>
</evidence>
<dbReference type="InterPro" id="IPR000977">
    <property type="entry name" value="DNA_ligase_ATP-dep"/>
</dbReference>
<evidence type="ECO:0000256" key="19">
    <source>
        <dbReference type="RuleBase" id="RU000617"/>
    </source>
</evidence>
<evidence type="ECO:0000256" key="7">
    <source>
        <dbReference type="ARBA" id="ARBA00022723"/>
    </source>
</evidence>
<dbReference type="InterPro" id="IPR036420">
    <property type="entry name" value="BRCT_dom_sf"/>
</dbReference>
<gene>
    <name evidence="25" type="ORF">PMEA_00016197</name>
</gene>
<evidence type="ECO:0000256" key="8">
    <source>
        <dbReference type="ARBA" id="ARBA00022741"/>
    </source>
</evidence>
<evidence type="ECO:0000256" key="9">
    <source>
        <dbReference type="ARBA" id="ARBA00022763"/>
    </source>
</evidence>
<dbReference type="SMART" id="SM00292">
    <property type="entry name" value="BRCT"/>
    <property type="match status" value="1"/>
</dbReference>
<name>A0AAU9X329_9CNID</name>
<dbReference type="Pfam" id="PF10283">
    <property type="entry name" value="zf-CCHH"/>
    <property type="match status" value="1"/>
</dbReference>
<dbReference type="GO" id="GO:0003910">
    <property type="term" value="F:DNA ligase (ATP) activity"/>
    <property type="evidence" value="ECO:0007669"/>
    <property type="project" value="UniProtKB-EC"/>
</dbReference>
<feature type="region of interest" description="Disordered" evidence="21">
    <location>
        <begin position="138"/>
        <end position="189"/>
    </location>
</feature>
<evidence type="ECO:0000256" key="17">
    <source>
        <dbReference type="ARBA" id="ARBA00023306"/>
    </source>
</evidence>
<comment type="caution">
    <text evidence="25">The sequence shown here is derived from an EMBL/GenBank/DDBJ whole genome shotgun (WGS) entry which is preliminary data.</text>
</comment>
<dbReference type="PROSITE" id="PS50064">
    <property type="entry name" value="ZF_PARP_2"/>
    <property type="match status" value="1"/>
</dbReference>
<dbReference type="GO" id="GO:0006310">
    <property type="term" value="P:DNA recombination"/>
    <property type="evidence" value="ECO:0007669"/>
    <property type="project" value="UniProtKB-KW"/>
</dbReference>
<proteinExistence type="inferred from homology"/>
<dbReference type="SMART" id="SM01336">
    <property type="entry name" value="zf-PARP"/>
    <property type="match status" value="1"/>
</dbReference>
<evidence type="ECO:0000256" key="21">
    <source>
        <dbReference type="SAM" id="MobiDB-lite"/>
    </source>
</evidence>
<evidence type="ECO:0000256" key="13">
    <source>
        <dbReference type="ARBA" id="ARBA00022842"/>
    </source>
</evidence>
<evidence type="ECO:0000256" key="12">
    <source>
        <dbReference type="ARBA" id="ARBA00022840"/>
    </source>
</evidence>
<dbReference type="SUPFAM" id="SSF52113">
    <property type="entry name" value="BRCT domain"/>
    <property type="match status" value="1"/>
</dbReference>
<feature type="domain" description="ATP-dependent DNA ligase family profile" evidence="23">
    <location>
        <begin position="514"/>
        <end position="648"/>
    </location>
</feature>
<feature type="region of interest" description="Disordered" evidence="21">
    <location>
        <begin position="770"/>
        <end position="842"/>
    </location>
</feature>
<evidence type="ECO:0000256" key="10">
    <source>
        <dbReference type="ARBA" id="ARBA00022771"/>
    </source>
</evidence>
<reference evidence="25 26" key="1">
    <citation type="submission" date="2022-05" db="EMBL/GenBank/DDBJ databases">
        <authorList>
            <consortium name="Genoscope - CEA"/>
            <person name="William W."/>
        </authorList>
    </citation>
    <scope>NUCLEOTIDE SEQUENCE [LARGE SCALE GENOMIC DNA]</scope>
</reference>
<dbReference type="EC" id="6.5.1.1" evidence="19"/>
<keyword evidence="26" id="KW-1185">Reference proteome</keyword>
<feature type="compositionally biased region" description="Acidic residues" evidence="21">
    <location>
        <begin position="773"/>
        <end position="794"/>
    </location>
</feature>
<dbReference type="PROSITE" id="PS00697">
    <property type="entry name" value="DNA_LIGASE_A1"/>
    <property type="match status" value="1"/>
</dbReference>
<dbReference type="FunFam" id="2.40.50.140:FF:000085">
    <property type="entry name" value="DNA ligase"/>
    <property type="match status" value="1"/>
</dbReference>
<dbReference type="InterPro" id="IPR012308">
    <property type="entry name" value="DNA_ligase_ATP-dep_N"/>
</dbReference>
<evidence type="ECO:0000259" key="23">
    <source>
        <dbReference type="PROSITE" id="PS50160"/>
    </source>
</evidence>
<dbReference type="InterPro" id="IPR050191">
    <property type="entry name" value="ATP-dep_DNA_ligase"/>
</dbReference>
<sequence>MFGISRRSIQLVKENSTLYHRRIVVALNIMADGTEDKPFLVEYAAQGRAKCKTCKQQIEKSVTRIGKLVSNPFGEDGGMMKQWYHVPCIFDTLSRARATTKKIDSTDDLGGFENLKDDDQAKILSLIKDLAAKMSSPKKKAVQSTLPYGKPKPSTPSKVGSADGKKSSSSGSGSHSSSPLKGETDEHNKDNSFREFRRICMNLAEEPSYNNKSKILSEFFAKGSSGDGFTGDLTLWVKTLLPAVNKRVYNLQSKQLVKLYSQIFGCSQDDMITDLEQGDVSETLSTFFQSSSLLKPLKKSLISLQEVDGFLDKLKTLTKEDDQQRELTKMTRRCSANDLKFIIRLIKHDLRMNTGAKHVLDAIDPNAYEAFQASNNLTDVVQRCLQKKESNAGVLPGMSKKLSIKASLMTPVKPMLAEACKSFSQALKKCPKGMYAEIKYDGERVQVHKSGNEFQFFSRSLKPVLAHKVAPIKDHLPEACPHGNSLILDSEVLLVDNKTSKPLPFGTLGIHKKSAFKDASVCLFIFDCLQFNDENMMKKSMTERRKVLEQNVTVIPNKIMLSEMNFLKTEKELSKLMTRAIKEGLEGLVLKDINGIYEPGKRHWLKMKRDYLEEGAMADTADLVVLGAYYGTGNKGGLMSIFLMGVWDPAAKQWCTVARCGNGHDDKTLERLNRELKMKKISKDPSKVPLWLNIHRTLVPDFVVEDPKKSPVWEITGAEFSKSTTHTADGISIRFPRVTRIRDDKDWQTANDLPHLKVLFKNSRASTNLADLVDNDDDNNADDDDDDDATDDDHDPPSKDKEMKNESPSKESNETEKITRKRKTLDYQENSSPSKRAKSACKYGSKCYQKSEDHLQKYGHPQNDNGDESSPSKNKTLKDIFQGLTIFLANDLEDSAKLRRYIIAYDGDVVGEFEKTTASHIVSNTKGGHTMDRPVKLVSPSWIWKCIKKGHLVPENKFAL</sequence>